<evidence type="ECO:0000313" key="2">
    <source>
        <dbReference type="EMBL" id="MFE8701684.1"/>
    </source>
</evidence>
<comment type="caution">
    <text evidence="2">The sequence shown here is derived from an EMBL/GenBank/DDBJ whole genome shotgun (WGS) entry which is preliminary data.</text>
</comment>
<name>A0ABW6KBS8_9BACI</name>
<dbReference type="InterPro" id="IPR013498">
    <property type="entry name" value="Topo_IA_Znf"/>
</dbReference>
<dbReference type="Gene3D" id="3.30.65.10">
    <property type="entry name" value="Bacterial Topoisomerase I, domain 1"/>
    <property type="match status" value="1"/>
</dbReference>
<dbReference type="SUPFAM" id="SSF57783">
    <property type="entry name" value="Zinc beta-ribbon"/>
    <property type="match status" value="1"/>
</dbReference>
<dbReference type="RefSeq" id="WP_389361653.1">
    <property type="nucleotide sequence ID" value="NZ_JBIACK010000006.1"/>
</dbReference>
<dbReference type="PROSITE" id="PS50965">
    <property type="entry name" value="NERD"/>
    <property type="match status" value="1"/>
</dbReference>
<dbReference type="Pfam" id="PF01396">
    <property type="entry name" value="Zn_ribbon_Top1"/>
    <property type="match status" value="1"/>
</dbReference>
<organism evidence="2 3">
    <name type="scientific">Cytobacillus spartinae</name>
    <dbReference type="NCBI Taxonomy" id="3299023"/>
    <lineage>
        <taxon>Bacteria</taxon>
        <taxon>Bacillati</taxon>
        <taxon>Bacillota</taxon>
        <taxon>Bacilli</taxon>
        <taxon>Bacillales</taxon>
        <taxon>Bacillaceae</taxon>
        <taxon>Cytobacillus</taxon>
    </lineage>
</organism>
<feature type="domain" description="NERD" evidence="1">
    <location>
        <begin position="21"/>
        <end position="138"/>
    </location>
</feature>
<reference evidence="2 3" key="1">
    <citation type="submission" date="2024-08" db="EMBL/GenBank/DDBJ databases">
        <title>Two novel Cytobacillus novel species.</title>
        <authorList>
            <person name="Liu G."/>
        </authorList>
    </citation>
    <scope>NUCLEOTIDE SEQUENCE [LARGE SCALE GENOMIC DNA]</scope>
    <source>
        <strain evidence="2 3">FJAT-54145</strain>
    </source>
</reference>
<dbReference type="EMBL" id="JBIACK010000006">
    <property type="protein sequence ID" value="MFE8701684.1"/>
    <property type="molecule type" value="Genomic_DNA"/>
</dbReference>
<protein>
    <submittedName>
        <fullName evidence="2">NERD domain-containing protein</fullName>
    </submittedName>
</protein>
<gene>
    <name evidence="2" type="ORF">ACFYKX_13855</name>
</gene>
<accession>A0ABW6KBS8</accession>
<sequence>MLYLFLLIIVIALILNLPQVKGIIGEGWVRYYLSKLDSDVYMVMHDILLPTEDGKTSQIDHLIISPYGIFVIETKNYRGWIFGDEKNKYWTQVIYNRKEKFQNPIYQNYGHIKVLEALLGEKISPYIFSVICFNSRATLKKINVNSNHIRVIYDNKIARVIQEYKQRVFSYGHQLEIEKIIISHMITEKGAKKEHVKQIRSTLKQKKALIHSNICPKCKGELIQRKGRNGFFTGCSNFPKCRFVTQAGK</sequence>
<evidence type="ECO:0000259" key="1">
    <source>
        <dbReference type="PROSITE" id="PS50965"/>
    </source>
</evidence>
<dbReference type="Pfam" id="PF08378">
    <property type="entry name" value="NERD"/>
    <property type="match status" value="1"/>
</dbReference>
<dbReference type="Proteomes" id="UP001601059">
    <property type="component" value="Unassembled WGS sequence"/>
</dbReference>
<dbReference type="InterPro" id="IPR011528">
    <property type="entry name" value="NERD"/>
</dbReference>
<proteinExistence type="predicted"/>
<keyword evidence="3" id="KW-1185">Reference proteome</keyword>
<evidence type="ECO:0000313" key="3">
    <source>
        <dbReference type="Proteomes" id="UP001601059"/>
    </source>
</evidence>